<reference evidence="1 2" key="1">
    <citation type="submission" date="2018-08" db="EMBL/GenBank/DDBJ databases">
        <title>Genomic investigation of the strawberry pathogen Phytophthora fragariae indicates pathogenicity is determined by transcriptional variation in three key races.</title>
        <authorList>
            <person name="Adams T.M."/>
            <person name="Armitage A.D."/>
            <person name="Sobczyk M.K."/>
            <person name="Bates H.J."/>
            <person name="Dunwell J.M."/>
            <person name="Nellist C.F."/>
            <person name="Harrison R.J."/>
        </authorList>
    </citation>
    <scope>NUCLEOTIDE SEQUENCE [LARGE SCALE GENOMIC DNA]</scope>
    <source>
        <strain evidence="1 2">SCRP333</strain>
    </source>
</reference>
<keyword evidence="2" id="KW-1185">Reference proteome</keyword>
<name>A0A6A4FID3_9STRA</name>
<comment type="caution">
    <text evidence="1">The sequence shown here is derived from an EMBL/GenBank/DDBJ whole genome shotgun (WGS) entry which is preliminary data.</text>
</comment>
<organism evidence="1 2">
    <name type="scientific">Phytophthora rubi</name>
    <dbReference type="NCBI Taxonomy" id="129364"/>
    <lineage>
        <taxon>Eukaryota</taxon>
        <taxon>Sar</taxon>
        <taxon>Stramenopiles</taxon>
        <taxon>Oomycota</taxon>
        <taxon>Peronosporomycetes</taxon>
        <taxon>Peronosporales</taxon>
        <taxon>Peronosporaceae</taxon>
        <taxon>Phytophthora</taxon>
    </lineage>
</organism>
<accession>A0A6A4FID3</accession>
<dbReference type="Proteomes" id="UP000434957">
    <property type="component" value="Unassembled WGS sequence"/>
</dbReference>
<gene>
    <name evidence="1" type="ORF">PR003_g5859</name>
</gene>
<dbReference type="EMBL" id="QXFT01000251">
    <property type="protein sequence ID" value="KAE9349478.1"/>
    <property type="molecule type" value="Genomic_DNA"/>
</dbReference>
<protein>
    <submittedName>
        <fullName evidence="1">Uncharacterized protein</fullName>
    </submittedName>
</protein>
<evidence type="ECO:0000313" key="2">
    <source>
        <dbReference type="Proteomes" id="UP000434957"/>
    </source>
</evidence>
<evidence type="ECO:0000313" key="1">
    <source>
        <dbReference type="EMBL" id="KAE9349478.1"/>
    </source>
</evidence>
<dbReference type="AlphaFoldDB" id="A0A6A4FID3"/>
<sequence length="78" mass="8557">MTIRFLAGGMIDDIRVNGSVDRSYCYRVVKAVMRAIVAIPSLQIWFPTSPTEREQGTAAFAARSNERVVNGCVAAMYG</sequence>
<proteinExistence type="predicted"/>